<dbReference type="RefSeq" id="XP_007722114.1">
    <property type="nucleotide sequence ID" value="XM_007723924.1"/>
</dbReference>
<dbReference type="GeneID" id="19157913"/>
<evidence type="ECO:0000313" key="2">
    <source>
        <dbReference type="EMBL" id="EXJ94620.1"/>
    </source>
</evidence>
<organism evidence="2 3">
    <name type="scientific">Capronia coronata CBS 617.96</name>
    <dbReference type="NCBI Taxonomy" id="1182541"/>
    <lineage>
        <taxon>Eukaryota</taxon>
        <taxon>Fungi</taxon>
        <taxon>Dikarya</taxon>
        <taxon>Ascomycota</taxon>
        <taxon>Pezizomycotina</taxon>
        <taxon>Eurotiomycetes</taxon>
        <taxon>Chaetothyriomycetidae</taxon>
        <taxon>Chaetothyriales</taxon>
        <taxon>Herpotrichiellaceae</taxon>
        <taxon>Capronia</taxon>
    </lineage>
</organism>
<sequence>MPLSMMTPLTRPPSRDLDANTIGRSLSREEAYHLADTARRKSSNRVVCDDLRLKLSHVHLLDMLLQDLARTERELQTSPTEEKYLLPEERKRSKRTPHTTSSSSSSSSSPSPSRSPSPSAEVDEYGFPLEEEDSEEDLGGLALMRTESRRPMR</sequence>
<dbReference type="eggNOG" id="ENOG502T5NR">
    <property type="taxonomic scope" value="Eukaryota"/>
</dbReference>
<dbReference type="HOGENOM" id="CLU_1758845_0_0_1"/>
<dbReference type="AlphaFoldDB" id="W9YY57"/>
<feature type="compositionally biased region" description="Acidic residues" evidence="1">
    <location>
        <begin position="121"/>
        <end position="138"/>
    </location>
</feature>
<dbReference type="EMBL" id="AMWN01000002">
    <property type="protein sequence ID" value="EXJ94620.1"/>
    <property type="molecule type" value="Genomic_DNA"/>
</dbReference>
<gene>
    <name evidence="2" type="ORF">A1O1_03016</name>
</gene>
<reference evidence="2 3" key="1">
    <citation type="submission" date="2013-03" db="EMBL/GenBank/DDBJ databases">
        <title>The Genome Sequence of Capronia coronata CBS 617.96.</title>
        <authorList>
            <consortium name="The Broad Institute Genomics Platform"/>
            <person name="Cuomo C."/>
            <person name="de Hoog S."/>
            <person name="Gorbushina A."/>
            <person name="Walker B."/>
            <person name="Young S.K."/>
            <person name="Zeng Q."/>
            <person name="Gargeya S."/>
            <person name="Fitzgerald M."/>
            <person name="Haas B."/>
            <person name="Abouelleil A."/>
            <person name="Allen A.W."/>
            <person name="Alvarado L."/>
            <person name="Arachchi H.M."/>
            <person name="Berlin A.M."/>
            <person name="Chapman S.B."/>
            <person name="Gainer-Dewar J."/>
            <person name="Goldberg J."/>
            <person name="Griggs A."/>
            <person name="Gujja S."/>
            <person name="Hansen M."/>
            <person name="Howarth C."/>
            <person name="Imamovic A."/>
            <person name="Ireland A."/>
            <person name="Larimer J."/>
            <person name="McCowan C."/>
            <person name="Murphy C."/>
            <person name="Pearson M."/>
            <person name="Poon T.W."/>
            <person name="Priest M."/>
            <person name="Roberts A."/>
            <person name="Saif S."/>
            <person name="Shea T."/>
            <person name="Sisk P."/>
            <person name="Sykes S."/>
            <person name="Wortman J."/>
            <person name="Nusbaum C."/>
            <person name="Birren B."/>
        </authorList>
    </citation>
    <scope>NUCLEOTIDE SEQUENCE [LARGE SCALE GENOMIC DNA]</scope>
    <source>
        <strain evidence="2 3">CBS 617.96</strain>
    </source>
</reference>
<proteinExistence type="predicted"/>
<feature type="compositionally biased region" description="Low complexity" evidence="1">
    <location>
        <begin position="101"/>
        <end position="119"/>
    </location>
</feature>
<comment type="caution">
    <text evidence="2">The sequence shown here is derived from an EMBL/GenBank/DDBJ whole genome shotgun (WGS) entry which is preliminary data.</text>
</comment>
<dbReference type="OrthoDB" id="4151498at2759"/>
<keyword evidence="3" id="KW-1185">Reference proteome</keyword>
<evidence type="ECO:0000313" key="3">
    <source>
        <dbReference type="Proteomes" id="UP000019484"/>
    </source>
</evidence>
<dbReference type="Proteomes" id="UP000019484">
    <property type="component" value="Unassembled WGS sequence"/>
</dbReference>
<feature type="region of interest" description="Disordered" evidence="1">
    <location>
        <begin position="1"/>
        <end position="20"/>
    </location>
</feature>
<accession>W9YY57</accession>
<feature type="compositionally biased region" description="Basic and acidic residues" evidence="1">
    <location>
        <begin position="71"/>
        <end position="91"/>
    </location>
</feature>
<protein>
    <submittedName>
        <fullName evidence="2">Uncharacterized protein</fullName>
    </submittedName>
</protein>
<feature type="region of interest" description="Disordered" evidence="1">
    <location>
        <begin position="71"/>
        <end position="153"/>
    </location>
</feature>
<evidence type="ECO:0000256" key="1">
    <source>
        <dbReference type="SAM" id="MobiDB-lite"/>
    </source>
</evidence>
<name>W9YY57_9EURO</name>